<dbReference type="Gene3D" id="3.40.640.10">
    <property type="entry name" value="Type I PLP-dependent aspartate aminotransferase-like (Major domain)"/>
    <property type="match status" value="1"/>
</dbReference>
<evidence type="ECO:0000256" key="3">
    <source>
        <dbReference type="ARBA" id="ARBA00022679"/>
    </source>
</evidence>
<dbReference type="AlphaFoldDB" id="A0A971CZ39"/>
<protein>
    <submittedName>
        <fullName evidence="5">Succinyldiaminopimelate transaminase</fullName>
        <ecNumber evidence="5">2.6.1.17</ecNumber>
    </submittedName>
</protein>
<dbReference type="NCBIfam" id="TIGR03539">
    <property type="entry name" value="DapC_actino"/>
    <property type="match status" value="1"/>
</dbReference>
<evidence type="ECO:0000313" key="5">
    <source>
        <dbReference type="EMBL" id="NLT79693.1"/>
    </source>
</evidence>
<reference evidence="5" key="2">
    <citation type="submission" date="2020-01" db="EMBL/GenBank/DDBJ databases">
        <authorList>
            <person name="Campanaro S."/>
        </authorList>
    </citation>
    <scope>NUCLEOTIDE SEQUENCE</scope>
    <source>
        <strain evidence="5">AS01afH2WH_6</strain>
    </source>
</reference>
<name>A0A971CZ39_9BIFI</name>
<gene>
    <name evidence="5" type="ORF">GXW98_05345</name>
</gene>
<dbReference type="InterPro" id="IPR050881">
    <property type="entry name" value="LL-DAP_aminotransferase"/>
</dbReference>
<keyword evidence="3 5" id="KW-0808">Transferase</keyword>
<dbReference type="Proteomes" id="UP000767327">
    <property type="component" value="Unassembled WGS sequence"/>
</dbReference>
<keyword evidence="2 5" id="KW-0032">Aminotransferase</keyword>
<dbReference type="Pfam" id="PF00155">
    <property type="entry name" value="Aminotran_1_2"/>
    <property type="match status" value="1"/>
</dbReference>
<dbReference type="InterPro" id="IPR019880">
    <property type="entry name" value="OxyQ"/>
</dbReference>
<dbReference type="InterPro" id="IPR015421">
    <property type="entry name" value="PyrdxlP-dep_Trfase_major"/>
</dbReference>
<dbReference type="EC" id="2.6.1.17" evidence="5"/>
<dbReference type="CDD" id="cd00609">
    <property type="entry name" value="AAT_like"/>
    <property type="match status" value="1"/>
</dbReference>
<comment type="cofactor">
    <cofactor evidence="1">
        <name>pyridoxal 5'-phosphate</name>
        <dbReference type="ChEBI" id="CHEBI:597326"/>
    </cofactor>
</comment>
<accession>A0A971CZ39</accession>
<dbReference type="GO" id="GO:0009016">
    <property type="term" value="F:succinyldiaminopimelate transaminase activity"/>
    <property type="evidence" value="ECO:0007669"/>
    <property type="project" value="UniProtKB-EC"/>
</dbReference>
<dbReference type="SUPFAM" id="SSF53383">
    <property type="entry name" value="PLP-dependent transferases"/>
    <property type="match status" value="1"/>
</dbReference>
<dbReference type="InterPro" id="IPR004839">
    <property type="entry name" value="Aminotransferase_I/II_large"/>
</dbReference>
<dbReference type="PANTHER" id="PTHR42832:SF3">
    <property type="entry name" value="L-GLUTAMINE--4-(METHYLSULFANYL)-2-OXOBUTANOATE AMINOTRANSFERASE"/>
    <property type="match status" value="1"/>
</dbReference>
<dbReference type="PANTHER" id="PTHR42832">
    <property type="entry name" value="AMINO ACID AMINOTRANSFERASE"/>
    <property type="match status" value="1"/>
</dbReference>
<comment type="caution">
    <text evidence="5">The sequence shown here is derived from an EMBL/GenBank/DDBJ whole genome shotgun (WGS) entry which is preliminary data.</text>
</comment>
<dbReference type="GO" id="GO:0030170">
    <property type="term" value="F:pyridoxal phosphate binding"/>
    <property type="evidence" value="ECO:0007669"/>
    <property type="project" value="InterPro"/>
</dbReference>
<evidence type="ECO:0000256" key="2">
    <source>
        <dbReference type="ARBA" id="ARBA00022576"/>
    </source>
</evidence>
<evidence type="ECO:0000259" key="4">
    <source>
        <dbReference type="Pfam" id="PF00155"/>
    </source>
</evidence>
<dbReference type="RefSeq" id="WP_273173623.1">
    <property type="nucleotide sequence ID" value="NZ_JAAXZR010000019.1"/>
</dbReference>
<feature type="domain" description="Aminotransferase class I/classII large" evidence="4">
    <location>
        <begin position="27"/>
        <end position="377"/>
    </location>
</feature>
<organism evidence="5 6">
    <name type="scientific">Bifidobacterium crudilactis</name>
    <dbReference type="NCBI Taxonomy" id="327277"/>
    <lineage>
        <taxon>Bacteria</taxon>
        <taxon>Bacillati</taxon>
        <taxon>Actinomycetota</taxon>
        <taxon>Actinomycetes</taxon>
        <taxon>Bifidobacteriales</taxon>
        <taxon>Bifidobacteriaceae</taxon>
        <taxon>Bifidobacterium</taxon>
    </lineage>
</organism>
<evidence type="ECO:0000313" key="6">
    <source>
        <dbReference type="Proteomes" id="UP000767327"/>
    </source>
</evidence>
<sequence length="379" mass="40477">MGLMTFSTSYDWSRVQQYRDAAAQFGDVLDFSVGSPVDEVPQSVRLALSAAANDGNAHGYPATIGTEALREAVRQWFLTVRGVDLSGIGASVVPTVGSKEAVALMAALLHCGEGDVVVQPRVSYPTYEIGTQISGATVVKVDDVADVDSWVNVPGVRAIWVNSPSNPTGRVLTSEQLRGIVRAARSIGAVVLSDECYARMDWRGSADSESSPKTTPCILDDDVCGGNAESVLCLYSLSKQSNMAGYRTALIAGDERLVSAMTRYRKQIGLIIPGPVQAAMTAALGDGESVLDQIGRYRARLHSLTKALNAYGYDARMPEGGLYVWVRALGDDCWDDMHNLAALGIVPSPGEFYGDRHFLRFSVTASDESIAAAAERLSA</sequence>
<evidence type="ECO:0000256" key="1">
    <source>
        <dbReference type="ARBA" id="ARBA00001933"/>
    </source>
</evidence>
<reference evidence="5" key="1">
    <citation type="journal article" date="2020" name="Biotechnol. Biofuels">
        <title>New insights from the biogas microbiome by comprehensive genome-resolved metagenomics of nearly 1600 species originating from multiple anaerobic digesters.</title>
        <authorList>
            <person name="Campanaro S."/>
            <person name="Treu L."/>
            <person name="Rodriguez-R L.M."/>
            <person name="Kovalovszki A."/>
            <person name="Ziels R.M."/>
            <person name="Maus I."/>
            <person name="Zhu X."/>
            <person name="Kougias P.G."/>
            <person name="Basile A."/>
            <person name="Luo G."/>
            <person name="Schluter A."/>
            <person name="Konstantinidis K.T."/>
            <person name="Angelidaki I."/>
        </authorList>
    </citation>
    <scope>NUCLEOTIDE SEQUENCE</scope>
    <source>
        <strain evidence="5">AS01afH2WH_6</strain>
    </source>
</reference>
<dbReference type="EMBL" id="JAAXZR010000019">
    <property type="protein sequence ID" value="NLT79693.1"/>
    <property type="molecule type" value="Genomic_DNA"/>
</dbReference>
<proteinExistence type="predicted"/>
<dbReference type="InterPro" id="IPR015424">
    <property type="entry name" value="PyrdxlP-dep_Trfase"/>
</dbReference>